<evidence type="ECO:0000256" key="1">
    <source>
        <dbReference type="SAM" id="MobiDB-lite"/>
    </source>
</evidence>
<accession>A0AAW9CSG2</accession>
<evidence type="ECO:0000313" key="2">
    <source>
        <dbReference type="EMBL" id="MDW9253945.1"/>
    </source>
</evidence>
<evidence type="ECO:0000313" key="3">
    <source>
        <dbReference type="Proteomes" id="UP001272137"/>
    </source>
</evidence>
<dbReference type="Proteomes" id="UP001272137">
    <property type="component" value="Unassembled WGS sequence"/>
</dbReference>
<organism evidence="2 3">
    <name type="scientific">Burkholderia thailandensis</name>
    <dbReference type="NCBI Taxonomy" id="57975"/>
    <lineage>
        <taxon>Bacteria</taxon>
        <taxon>Pseudomonadati</taxon>
        <taxon>Pseudomonadota</taxon>
        <taxon>Betaproteobacteria</taxon>
        <taxon>Burkholderiales</taxon>
        <taxon>Burkholderiaceae</taxon>
        <taxon>Burkholderia</taxon>
        <taxon>pseudomallei group</taxon>
    </lineage>
</organism>
<proteinExistence type="predicted"/>
<comment type="caution">
    <text evidence="2">The sequence shown here is derived from an EMBL/GenBank/DDBJ whole genome shotgun (WGS) entry which is preliminary data.</text>
</comment>
<gene>
    <name evidence="2" type="ORF">C7S16_2807</name>
</gene>
<reference evidence="2" key="1">
    <citation type="submission" date="2018-08" db="EMBL/GenBank/DDBJ databases">
        <title>Identification of Burkholderia cepacia strains that express a Burkholderia pseudomallei-like capsular polysaccharide.</title>
        <authorList>
            <person name="Burtnick M.N."/>
            <person name="Vongsouvath M."/>
            <person name="Newton P."/>
            <person name="Wuthiekanun V."/>
            <person name="Limmathurotsakul D."/>
            <person name="Brett P.J."/>
            <person name="Chantratita N."/>
            <person name="Dance D.A."/>
        </authorList>
    </citation>
    <scope>NUCLEOTIDE SEQUENCE</scope>
    <source>
        <strain evidence="2">SBXCC001</strain>
    </source>
</reference>
<sequence>MERGKEFEHENEAEEVGPAGVGVRSARDGPPGGGPYETIARA</sequence>
<protein>
    <submittedName>
        <fullName evidence="2">Uncharacterized protein</fullName>
    </submittedName>
</protein>
<dbReference type="AlphaFoldDB" id="A0AAW9CSG2"/>
<feature type="region of interest" description="Disordered" evidence="1">
    <location>
        <begin position="1"/>
        <end position="42"/>
    </location>
</feature>
<name>A0AAW9CSG2_BURTH</name>
<feature type="compositionally biased region" description="Basic and acidic residues" evidence="1">
    <location>
        <begin position="1"/>
        <end position="10"/>
    </location>
</feature>
<dbReference type="EMBL" id="QXCT01000002">
    <property type="protein sequence ID" value="MDW9253945.1"/>
    <property type="molecule type" value="Genomic_DNA"/>
</dbReference>